<dbReference type="Proteomes" id="UP001305779">
    <property type="component" value="Unassembled WGS sequence"/>
</dbReference>
<dbReference type="InterPro" id="IPR020946">
    <property type="entry name" value="Flavin_mOase-like"/>
</dbReference>
<accession>A0ABR0E3M3</accession>
<evidence type="ECO:0000256" key="4">
    <source>
        <dbReference type="ARBA" id="ARBA00023002"/>
    </source>
</evidence>
<keyword evidence="2" id="KW-0285">Flavoprotein</keyword>
<keyword evidence="6" id="KW-1185">Reference proteome</keyword>
<keyword evidence="4" id="KW-0560">Oxidoreductase</keyword>
<evidence type="ECO:0000313" key="5">
    <source>
        <dbReference type="EMBL" id="KAK4496012.1"/>
    </source>
</evidence>
<sequence>MPSNEGPNGTTANGQTTMPSVINGIKGVAQSYDYPESTPEGPYRVMNQYHSKPRRLRVACVGAGASGLCLAYKMERMLEAGSWELTLFEKNAHFGGTWYENTCKHKTLELKLFCILIGTLPDPGVACDIPSHNYTFTWDPNPNWSHFFAYGPEIQKYFENFAKRHGSERYMKLNSKVLEGRWDAEQGLWNLTIEDQVTKETWHDWCHVWVNGTGILNNWKWPDIEGLHDFKGPKMHSASWDHGVDLDNKTIGVIGTGSTSVQIVPQLQKIAKQVQVYMRSPTWISPPFGAGALTSVQKGKDVDPGQRQYEFTDEDKKRFQEDPEFHLQFRKGIEAEINGLFGMYRQGSDLSHTFRQVITEEMNRRMGPGNEELKEFIIPKWSPGCRRISPGDGYLEALVQENVEPVMKGIKKITSEGILTEDGVEHKMDVLVCATGFKVAFKPAFKVINAEGHSIDEDWSNGPNLYLGTSAPRFPNYYTIVGPGATWSSGTLLPSIETTIEYAVKMMRKISTEQIKAIEVQQEAVDEIYAHFDEFHKNTVWQEECRSWFKDGKMKNRIYLWPGSTIHFLKTIKEPRMEDYNITWRYKNRFAFLGNGDVKATASRDVAGLSTYMRSSDHEWSVE</sequence>
<keyword evidence="3" id="KW-0274">FAD</keyword>
<evidence type="ECO:0008006" key="7">
    <source>
        <dbReference type="Google" id="ProtNLM"/>
    </source>
</evidence>
<organism evidence="5 6">
    <name type="scientific">Zasmidium cellare</name>
    <name type="common">Wine cellar mold</name>
    <name type="synonym">Racodium cellare</name>
    <dbReference type="NCBI Taxonomy" id="395010"/>
    <lineage>
        <taxon>Eukaryota</taxon>
        <taxon>Fungi</taxon>
        <taxon>Dikarya</taxon>
        <taxon>Ascomycota</taxon>
        <taxon>Pezizomycotina</taxon>
        <taxon>Dothideomycetes</taxon>
        <taxon>Dothideomycetidae</taxon>
        <taxon>Mycosphaerellales</taxon>
        <taxon>Mycosphaerellaceae</taxon>
        <taxon>Zasmidium</taxon>
    </lineage>
</organism>
<evidence type="ECO:0000256" key="2">
    <source>
        <dbReference type="ARBA" id="ARBA00022630"/>
    </source>
</evidence>
<gene>
    <name evidence="5" type="ORF">PRZ48_013281</name>
</gene>
<dbReference type="InterPro" id="IPR051209">
    <property type="entry name" value="FAD-bind_Monooxygenase_sf"/>
</dbReference>
<protein>
    <recommendedName>
        <fullName evidence="7">FAD/NAD(P)-binding domain-containing protein</fullName>
    </recommendedName>
</protein>
<proteinExistence type="inferred from homology"/>
<evidence type="ECO:0000313" key="6">
    <source>
        <dbReference type="Proteomes" id="UP001305779"/>
    </source>
</evidence>
<evidence type="ECO:0000256" key="1">
    <source>
        <dbReference type="ARBA" id="ARBA00010139"/>
    </source>
</evidence>
<comment type="caution">
    <text evidence="5">The sequence shown here is derived from an EMBL/GenBank/DDBJ whole genome shotgun (WGS) entry which is preliminary data.</text>
</comment>
<reference evidence="5 6" key="1">
    <citation type="journal article" date="2023" name="G3 (Bethesda)">
        <title>A chromosome-level genome assembly of Zasmidium syzygii isolated from banana leaves.</title>
        <authorList>
            <person name="van Westerhoven A.C."/>
            <person name="Mehrabi R."/>
            <person name="Talebi R."/>
            <person name="Steentjes M.B.F."/>
            <person name="Corcolon B."/>
            <person name="Chong P.A."/>
            <person name="Kema G.H.J."/>
            <person name="Seidl M.F."/>
        </authorList>
    </citation>
    <scope>NUCLEOTIDE SEQUENCE [LARGE SCALE GENOMIC DNA]</scope>
    <source>
        <strain evidence="5 6">P124</strain>
    </source>
</reference>
<dbReference type="PANTHER" id="PTHR42877:SF8">
    <property type="entry name" value="MONOOXYGENASE"/>
    <property type="match status" value="1"/>
</dbReference>
<dbReference type="Pfam" id="PF00743">
    <property type="entry name" value="FMO-like"/>
    <property type="match status" value="1"/>
</dbReference>
<dbReference type="SUPFAM" id="SSF51905">
    <property type="entry name" value="FAD/NAD(P)-binding domain"/>
    <property type="match status" value="1"/>
</dbReference>
<comment type="similarity">
    <text evidence="1">Belongs to the FAD-binding monooxygenase family.</text>
</comment>
<dbReference type="InterPro" id="IPR036188">
    <property type="entry name" value="FAD/NAD-bd_sf"/>
</dbReference>
<name>A0ABR0E3M3_ZASCE</name>
<evidence type="ECO:0000256" key="3">
    <source>
        <dbReference type="ARBA" id="ARBA00022827"/>
    </source>
</evidence>
<dbReference type="PANTHER" id="PTHR42877">
    <property type="entry name" value="L-ORNITHINE N(5)-MONOOXYGENASE-RELATED"/>
    <property type="match status" value="1"/>
</dbReference>
<dbReference type="Gene3D" id="3.50.50.60">
    <property type="entry name" value="FAD/NAD(P)-binding domain"/>
    <property type="match status" value="2"/>
</dbReference>
<dbReference type="EMBL" id="JAXOVC010000011">
    <property type="protein sequence ID" value="KAK4496012.1"/>
    <property type="molecule type" value="Genomic_DNA"/>
</dbReference>